<dbReference type="GO" id="GO:0003955">
    <property type="term" value="F:NAD(P)H dehydrogenase (quinone) activity"/>
    <property type="evidence" value="ECO:0007669"/>
    <property type="project" value="InterPro"/>
</dbReference>
<keyword evidence="4" id="KW-1185">Reference proteome</keyword>
<comment type="similarity">
    <text evidence="1">Belongs to the WrbA family.</text>
</comment>
<reference evidence="4" key="1">
    <citation type="journal article" date="2021" name="Curr. Microbiol.">
        <title>Complete genome of nocamycin-producing strain Saccharothrix syringae NRRL B-16468 reveals the biosynthetic potential for secondary metabolites.</title>
        <authorList>
            <person name="Mo X."/>
            <person name="Yang S."/>
        </authorList>
    </citation>
    <scope>NUCLEOTIDE SEQUENCE [LARGE SCALE GENOMIC DNA]</scope>
    <source>
        <strain evidence="4">ATCC 51364 / DSM 43886 / JCM 6844 / KCTC 9398 / NBRC 14523 / NRRL B-16468 / INA 2240</strain>
    </source>
</reference>
<dbReference type="PANTHER" id="PTHR30546">
    <property type="entry name" value="FLAVODOXIN-RELATED PROTEIN WRBA-RELATED"/>
    <property type="match status" value="1"/>
</dbReference>
<dbReference type="SUPFAM" id="SSF52218">
    <property type="entry name" value="Flavoproteins"/>
    <property type="match status" value="1"/>
</dbReference>
<dbReference type="InterPro" id="IPR008254">
    <property type="entry name" value="Flavodoxin/NO_synth"/>
</dbReference>
<organism evidence="3 4">
    <name type="scientific">Saccharothrix syringae</name>
    <name type="common">Nocardiopsis syringae</name>
    <dbReference type="NCBI Taxonomy" id="103733"/>
    <lineage>
        <taxon>Bacteria</taxon>
        <taxon>Bacillati</taxon>
        <taxon>Actinomycetota</taxon>
        <taxon>Actinomycetes</taxon>
        <taxon>Pseudonocardiales</taxon>
        <taxon>Pseudonocardiaceae</taxon>
        <taxon>Saccharothrix</taxon>
    </lineage>
</organism>
<accession>A0A5Q0H0A1</accession>
<evidence type="ECO:0000259" key="2">
    <source>
        <dbReference type="PROSITE" id="PS50902"/>
    </source>
</evidence>
<proteinExistence type="inferred from homology"/>
<dbReference type="EMBL" id="CP034550">
    <property type="protein sequence ID" value="QFZ19092.1"/>
    <property type="molecule type" value="Genomic_DNA"/>
</dbReference>
<dbReference type="PANTHER" id="PTHR30546:SF23">
    <property type="entry name" value="FLAVOPROTEIN-LIKE PROTEIN YCP4-RELATED"/>
    <property type="match status" value="1"/>
</dbReference>
<dbReference type="FunFam" id="3.40.50.360:FF:000001">
    <property type="entry name" value="NAD(P)H dehydrogenase (Quinone) FQR1-like"/>
    <property type="match status" value="1"/>
</dbReference>
<dbReference type="PROSITE" id="PS50902">
    <property type="entry name" value="FLAVODOXIN_LIKE"/>
    <property type="match status" value="1"/>
</dbReference>
<dbReference type="NCBIfam" id="TIGR01755">
    <property type="entry name" value="flav_wrbA"/>
    <property type="match status" value="1"/>
</dbReference>
<evidence type="ECO:0000313" key="4">
    <source>
        <dbReference type="Proteomes" id="UP000325787"/>
    </source>
</evidence>
<evidence type="ECO:0000256" key="1">
    <source>
        <dbReference type="ARBA" id="ARBA00006961"/>
    </source>
</evidence>
<dbReference type="InterPro" id="IPR029039">
    <property type="entry name" value="Flavoprotein-like_sf"/>
</dbReference>
<name>A0A5Q0H0A1_SACSY</name>
<dbReference type="Pfam" id="PF03358">
    <property type="entry name" value="FMN_red"/>
    <property type="match status" value="1"/>
</dbReference>
<dbReference type="RefSeq" id="WP_033434095.1">
    <property type="nucleotide sequence ID" value="NZ_CP034550.1"/>
</dbReference>
<dbReference type="InterPro" id="IPR005025">
    <property type="entry name" value="FMN_Rdtase-like_dom"/>
</dbReference>
<dbReference type="AlphaFoldDB" id="A0A5Q0H0A1"/>
<dbReference type="Gene3D" id="3.40.50.360">
    <property type="match status" value="1"/>
</dbReference>
<evidence type="ECO:0000313" key="3">
    <source>
        <dbReference type="EMBL" id="QFZ19092.1"/>
    </source>
</evidence>
<dbReference type="NCBIfam" id="NF002999">
    <property type="entry name" value="PRK03767.1"/>
    <property type="match status" value="1"/>
</dbReference>
<dbReference type="GO" id="GO:0010181">
    <property type="term" value="F:FMN binding"/>
    <property type="evidence" value="ECO:0007669"/>
    <property type="project" value="InterPro"/>
</dbReference>
<dbReference type="KEGG" id="ssyi:EKG83_18030"/>
<protein>
    <submittedName>
        <fullName evidence="3">NAD(P)H:quinone oxidoreductase</fullName>
    </submittedName>
</protein>
<dbReference type="Proteomes" id="UP000325787">
    <property type="component" value="Chromosome"/>
</dbReference>
<dbReference type="InterPro" id="IPR010089">
    <property type="entry name" value="Flavoprotein_WrbA-like"/>
</dbReference>
<dbReference type="OrthoDB" id="9801479at2"/>
<feature type="domain" description="Flavodoxin-like" evidence="2">
    <location>
        <begin position="6"/>
        <end position="191"/>
    </location>
</feature>
<dbReference type="GO" id="GO:0016020">
    <property type="term" value="C:membrane"/>
    <property type="evidence" value="ECO:0007669"/>
    <property type="project" value="TreeGrafter"/>
</dbReference>
<gene>
    <name evidence="3" type="ORF">EKG83_18030</name>
</gene>
<sequence length="205" mass="21759">MSDLNTAVVYYSATGSVYAMAQAAAKAAEHAGSEVRLRKVRELAPDEAIASNEGWATHAKQTQDLPEATLEDLEWADLLIFGAPTRFGMPAAQLKQFLDTTGPLWAAGRLVNKVATSFTSAATAHGGQETTITALNNTFYHWGCVIVPPGYADPIQFQAGNPYGTSHVSNNGQTPPGQVELDAVSFQARRAVEITRALKAGLAKG</sequence>